<feature type="compositionally biased region" description="Pro residues" evidence="1">
    <location>
        <begin position="43"/>
        <end position="55"/>
    </location>
</feature>
<dbReference type="EMBL" id="JAGGNH010000043">
    <property type="protein sequence ID" value="KAJ0961092.1"/>
    <property type="molecule type" value="Genomic_DNA"/>
</dbReference>
<comment type="caution">
    <text evidence="2">The sequence shown here is derived from an EMBL/GenBank/DDBJ whole genome shotgun (WGS) entry which is preliminary data.</text>
</comment>
<accession>A0A9D5BUS9</accession>
<keyword evidence="3" id="KW-1185">Reference proteome</keyword>
<protein>
    <submittedName>
        <fullName evidence="2">Uncharacterized protein</fullName>
    </submittedName>
</protein>
<evidence type="ECO:0000313" key="2">
    <source>
        <dbReference type="EMBL" id="KAJ0961092.1"/>
    </source>
</evidence>
<organism evidence="2 3">
    <name type="scientific">Dioscorea zingiberensis</name>
    <dbReference type="NCBI Taxonomy" id="325984"/>
    <lineage>
        <taxon>Eukaryota</taxon>
        <taxon>Viridiplantae</taxon>
        <taxon>Streptophyta</taxon>
        <taxon>Embryophyta</taxon>
        <taxon>Tracheophyta</taxon>
        <taxon>Spermatophyta</taxon>
        <taxon>Magnoliopsida</taxon>
        <taxon>Liliopsida</taxon>
        <taxon>Dioscoreales</taxon>
        <taxon>Dioscoreaceae</taxon>
        <taxon>Dioscorea</taxon>
    </lineage>
</organism>
<feature type="region of interest" description="Disordered" evidence="1">
    <location>
        <begin position="1"/>
        <end position="63"/>
    </location>
</feature>
<dbReference type="Proteomes" id="UP001085076">
    <property type="component" value="Unassembled WGS sequence"/>
</dbReference>
<dbReference type="PANTHER" id="PTHR33696">
    <property type="entry name" value="T22J18.15-RELATED"/>
    <property type="match status" value="1"/>
</dbReference>
<dbReference type="AlphaFoldDB" id="A0A9D5BUS9"/>
<proteinExistence type="predicted"/>
<evidence type="ECO:0000256" key="1">
    <source>
        <dbReference type="SAM" id="MobiDB-lite"/>
    </source>
</evidence>
<evidence type="ECO:0000313" key="3">
    <source>
        <dbReference type="Proteomes" id="UP001085076"/>
    </source>
</evidence>
<sequence>MSQHQRFHPLGTIPFSWENQPGVSKVIPETDKKPITAPKLKLRPPPCPSDSPRPSRPGIYVPLPPCPFQPAPMRYTELRREDDPFFVAYMKCTKSGKPEKERKRGGGSWKDGLGLGFMFSCKHACGGVRDDSMVSISHVPTKYLSRKRSFSVQELKKLEHLRPSSFHSLKL</sequence>
<dbReference type="OrthoDB" id="745459at2759"/>
<gene>
    <name evidence="2" type="ORF">J5N97_000993</name>
</gene>
<name>A0A9D5BUS9_9LILI</name>
<reference evidence="2 3" key="1">
    <citation type="journal article" date="2022" name="Hortic Res">
        <title>The genome of Dioscorea zingiberensis sheds light on the biosynthesis, origin and evolution of the medicinally important diosgenin saponins.</title>
        <authorList>
            <person name="Li Y."/>
            <person name="Tan C."/>
            <person name="Li Z."/>
            <person name="Guo J."/>
            <person name="Li S."/>
            <person name="Chen X."/>
            <person name="Wang C."/>
            <person name="Dai X."/>
            <person name="Yang H."/>
            <person name="Song W."/>
            <person name="Hou L."/>
            <person name="Xu J."/>
            <person name="Tong Z."/>
            <person name="Xu A."/>
            <person name="Yuan X."/>
            <person name="Wang W."/>
            <person name="Yang Q."/>
            <person name="Chen L."/>
            <person name="Sun Z."/>
            <person name="Wang K."/>
            <person name="Pan B."/>
            <person name="Chen J."/>
            <person name="Bao Y."/>
            <person name="Liu F."/>
            <person name="Qi X."/>
            <person name="Gang D.R."/>
            <person name="Wen J."/>
            <person name="Li J."/>
        </authorList>
    </citation>
    <scope>NUCLEOTIDE SEQUENCE [LARGE SCALE GENOMIC DNA]</scope>
    <source>
        <strain evidence="2">Dzin_1.0</strain>
    </source>
</reference>
<dbReference type="PANTHER" id="PTHR33696:SF3">
    <property type="entry name" value="FLZ-TYPE DOMAIN-CONTAINING PROTEIN"/>
    <property type="match status" value="1"/>
</dbReference>